<dbReference type="InterPro" id="IPR029063">
    <property type="entry name" value="SAM-dependent_MTases_sf"/>
</dbReference>
<feature type="chain" id="PRO_5040751210" description="O-methyltransferase C-terminal domain-containing protein" evidence="5">
    <location>
        <begin position="17"/>
        <end position="411"/>
    </location>
</feature>
<dbReference type="EMBL" id="CAJVPD010000265">
    <property type="protein sequence ID" value="CAG8410261.1"/>
    <property type="molecule type" value="Genomic_DNA"/>
</dbReference>
<comment type="caution">
    <text evidence="7">The sequence shown here is derived from an EMBL/GenBank/DDBJ whole genome shotgun (WGS) entry which is preliminary data.</text>
</comment>
<dbReference type="AlphaFoldDB" id="A0A9W4JRL1"/>
<evidence type="ECO:0000256" key="3">
    <source>
        <dbReference type="ARBA" id="ARBA00022691"/>
    </source>
</evidence>
<feature type="signal peptide" evidence="5">
    <location>
        <begin position="1"/>
        <end position="16"/>
    </location>
</feature>
<keyword evidence="3" id="KW-0949">S-adenosyl-L-methionine</keyword>
<dbReference type="OrthoDB" id="329835at2759"/>
<evidence type="ECO:0000256" key="4">
    <source>
        <dbReference type="PIRSR" id="PIRSR005739-1"/>
    </source>
</evidence>
<sequence>MSFLNRLAGLLGLSSPAPVAPPGAALAATVTVPASLGFVPVAIHFDLFNILVEHGGPATVDEVTKTCNGRINARGKNEPELSMCLKRVGGFLLPVPRLLHFTNFGIGTRLASDTLYIMSGLGMVDSVAENIFSANAITKHMVAMPSAQHGALHFTTEGLLAGAFLMKKLQDTDFAYPFTDADGPLQYAYQLMGQPDLASQHTYSIMEKQGRMESFNNFMVGKFLKFGTFPDRVKSMGYDLDSALAGSGFAAMVDIGGGRGELLLEVRAEYPHLRAEELIVQEFNADIDSLSGVSLMEWNFKASGEQPVRGARIYSLQHILHNLPDLDAVALLQKISRAMSPSSRVLIIEYAKNMTYTSLHASMIALYGGRERSAAEWRQIASLTGLEVTFEKYVRAGESLVEMRRVTDPEV</sequence>
<dbReference type="GO" id="GO:0032259">
    <property type="term" value="P:methylation"/>
    <property type="evidence" value="ECO:0007669"/>
    <property type="project" value="UniProtKB-KW"/>
</dbReference>
<dbReference type="GO" id="GO:0044550">
    <property type="term" value="P:secondary metabolite biosynthetic process"/>
    <property type="evidence" value="ECO:0007669"/>
    <property type="project" value="UniProtKB-ARBA"/>
</dbReference>
<evidence type="ECO:0000259" key="6">
    <source>
        <dbReference type="Pfam" id="PF00891"/>
    </source>
</evidence>
<evidence type="ECO:0000256" key="2">
    <source>
        <dbReference type="ARBA" id="ARBA00022679"/>
    </source>
</evidence>
<dbReference type="Proteomes" id="UP001152592">
    <property type="component" value="Unassembled WGS sequence"/>
</dbReference>
<dbReference type="PROSITE" id="PS51683">
    <property type="entry name" value="SAM_OMT_II"/>
    <property type="match status" value="1"/>
</dbReference>
<proteinExistence type="predicted"/>
<feature type="domain" description="O-methyltransferase C-terminal" evidence="6">
    <location>
        <begin position="247"/>
        <end position="385"/>
    </location>
</feature>
<dbReference type="SUPFAM" id="SSF53335">
    <property type="entry name" value="S-adenosyl-L-methionine-dependent methyltransferases"/>
    <property type="match status" value="1"/>
</dbReference>
<dbReference type="PANTHER" id="PTHR43712">
    <property type="entry name" value="PUTATIVE (AFU_ORTHOLOGUE AFUA_4G14580)-RELATED"/>
    <property type="match status" value="1"/>
</dbReference>
<keyword evidence="1" id="KW-0489">Methyltransferase</keyword>
<reference evidence="7" key="1">
    <citation type="submission" date="2021-07" db="EMBL/GenBank/DDBJ databases">
        <authorList>
            <person name="Branca A.L. A."/>
        </authorList>
    </citation>
    <scope>NUCLEOTIDE SEQUENCE</scope>
</reference>
<evidence type="ECO:0000256" key="1">
    <source>
        <dbReference type="ARBA" id="ARBA00022603"/>
    </source>
</evidence>
<dbReference type="InterPro" id="IPR016461">
    <property type="entry name" value="COMT-like"/>
</dbReference>
<evidence type="ECO:0000313" key="8">
    <source>
        <dbReference type="Proteomes" id="UP001152592"/>
    </source>
</evidence>
<feature type="active site" description="Proton acceptor" evidence="4">
    <location>
        <position position="321"/>
    </location>
</feature>
<name>A0A9W4JRL1_9EURO</name>
<accession>A0A9W4JRL1</accession>
<dbReference type="Gene3D" id="3.40.50.150">
    <property type="entry name" value="Vaccinia Virus protein VP39"/>
    <property type="match status" value="1"/>
</dbReference>
<dbReference type="GO" id="GO:0008171">
    <property type="term" value="F:O-methyltransferase activity"/>
    <property type="evidence" value="ECO:0007669"/>
    <property type="project" value="InterPro"/>
</dbReference>
<organism evidence="7 8">
    <name type="scientific">Penicillium salamii</name>
    <dbReference type="NCBI Taxonomy" id="1612424"/>
    <lineage>
        <taxon>Eukaryota</taxon>
        <taxon>Fungi</taxon>
        <taxon>Dikarya</taxon>
        <taxon>Ascomycota</taxon>
        <taxon>Pezizomycotina</taxon>
        <taxon>Eurotiomycetes</taxon>
        <taxon>Eurotiomycetidae</taxon>
        <taxon>Eurotiales</taxon>
        <taxon>Aspergillaceae</taxon>
        <taxon>Penicillium</taxon>
    </lineage>
</organism>
<protein>
    <recommendedName>
        <fullName evidence="6">O-methyltransferase C-terminal domain-containing protein</fullName>
    </recommendedName>
</protein>
<dbReference type="PANTHER" id="PTHR43712:SF18">
    <property type="entry name" value="PUTATIVE (AFU_ORTHOLOGUE AFUA_4G14240)-RELATED"/>
    <property type="match status" value="1"/>
</dbReference>
<evidence type="ECO:0000256" key="5">
    <source>
        <dbReference type="SAM" id="SignalP"/>
    </source>
</evidence>
<evidence type="ECO:0000313" key="7">
    <source>
        <dbReference type="EMBL" id="CAG8410261.1"/>
    </source>
</evidence>
<dbReference type="Pfam" id="PF00891">
    <property type="entry name" value="Methyltransf_2"/>
    <property type="match status" value="1"/>
</dbReference>
<dbReference type="InterPro" id="IPR001077">
    <property type="entry name" value="COMT_C"/>
</dbReference>
<keyword evidence="2" id="KW-0808">Transferase</keyword>
<gene>
    <name evidence="7" type="ORF">PSALAMII_LOCUS8617</name>
</gene>
<keyword evidence="5" id="KW-0732">Signal</keyword>